<dbReference type="Proteomes" id="UP000680067">
    <property type="component" value="Unassembled WGS sequence"/>
</dbReference>
<dbReference type="InterPro" id="IPR001932">
    <property type="entry name" value="PPM-type_phosphatase-like_dom"/>
</dbReference>
<name>A0A941DJG0_9BURK</name>
<feature type="domain" description="PPM-type phosphatase" evidence="1">
    <location>
        <begin position="8"/>
        <end position="253"/>
    </location>
</feature>
<dbReference type="SMART" id="SM00331">
    <property type="entry name" value="PP2C_SIG"/>
    <property type="match status" value="1"/>
</dbReference>
<evidence type="ECO:0000313" key="2">
    <source>
        <dbReference type="EMBL" id="MBR7781154.1"/>
    </source>
</evidence>
<evidence type="ECO:0000313" key="3">
    <source>
        <dbReference type="Proteomes" id="UP000680067"/>
    </source>
</evidence>
<dbReference type="CDD" id="cd00143">
    <property type="entry name" value="PP2Cc"/>
    <property type="match status" value="1"/>
</dbReference>
<dbReference type="InterPro" id="IPR036457">
    <property type="entry name" value="PPM-type-like_dom_sf"/>
</dbReference>
<dbReference type="EMBL" id="JAGSPN010000001">
    <property type="protein sequence ID" value="MBR7781154.1"/>
    <property type="molecule type" value="Genomic_DNA"/>
</dbReference>
<gene>
    <name evidence="2" type="ORF">KDM89_03280</name>
</gene>
<dbReference type="InterPro" id="IPR015655">
    <property type="entry name" value="PP2C"/>
</dbReference>
<dbReference type="RefSeq" id="WP_212686485.1">
    <property type="nucleotide sequence ID" value="NZ_JAGSPN010000001.1"/>
</dbReference>
<dbReference type="SMART" id="SM00332">
    <property type="entry name" value="PP2Cc"/>
    <property type="match status" value="1"/>
</dbReference>
<reference evidence="2" key="1">
    <citation type="submission" date="2021-04" db="EMBL/GenBank/DDBJ databases">
        <title>novel species isolated from subtropical streams in China.</title>
        <authorList>
            <person name="Lu H."/>
        </authorList>
    </citation>
    <scope>NUCLEOTIDE SEQUENCE</scope>
    <source>
        <strain evidence="2">LFS511W</strain>
    </source>
</reference>
<dbReference type="PANTHER" id="PTHR13832:SF827">
    <property type="entry name" value="PROTEIN PHOSPHATASE 1L"/>
    <property type="match status" value="1"/>
</dbReference>
<dbReference type="PROSITE" id="PS51746">
    <property type="entry name" value="PPM_2"/>
    <property type="match status" value="1"/>
</dbReference>
<dbReference type="Gene3D" id="3.60.40.10">
    <property type="entry name" value="PPM-type phosphatase domain"/>
    <property type="match status" value="1"/>
</dbReference>
<dbReference type="GO" id="GO:0004722">
    <property type="term" value="F:protein serine/threonine phosphatase activity"/>
    <property type="evidence" value="ECO:0007669"/>
    <property type="project" value="InterPro"/>
</dbReference>
<dbReference type="AlphaFoldDB" id="A0A941DJG0"/>
<proteinExistence type="predicted"/>
<keyword evidence="3" id="KW-1185">Reference proteome</keyword>
<organism evidence="2 3">
    <name type="scientific">Undibacterium luofuense</name>
    <dbReference type="NCBI Taxonomy" id="2828733"/>
    <lineage>
        <taxon>Bacteria</taxon>
        <taxon>Pseudomonadati</taxon>
        <taxon>Pseudomonadota</taxon>
        <taxon>Betaproteobacteria</taxon>
        <taxon>Burkholderiales</taxon>
        <taxon>Oxalobacteraceae</taxon>
        <taxon>Undibacterium</taxon>
    </lineage>
</organism>
<dbReference type="SUPFAM" id="SSF81606">
    <property type="entry name" value="PP2C-like"/>
    <property type="match status" value="1"/>
</dbReference>
<dbReference type="Pfam" id="PF13672">
    <property type="entry name" value="PP2C_2"/>
    <property type="match status" value="1"/>
</dbReference>
<dbReference type="NCBIfam" id="NF033484">
    <property type="entry name" value="Stp1_PP2C_phos"/>
    <property type="match status" value="1"/>
</dbReference>
<sequence length="268" mass="29830">MSHRQILEFSARSDTGQVREHNEDAIIVCAEYGCVVLADGMGGYNAGEIASAMATQIVADFLCEKLDTLWLRHVGIRAKPLQRWMSEAISEANRQILESSLLNPECSGMGTTIVATCLFEEKILVAHVGDSRAYVFRQGRLTRLTHDHSVLQDQIDAGYISEEQARFSAVKNLITRAVGTQPDLEAELHLHGAHEHDLFLVCSDGLTDMLNHDEIERIFIKNQDDLDRCSSTLIAKANAAGGADNISVVLFKAEPLPERSWVRRIFKR</sequence>
<accession>A0A941DJG0</accession>
<dbReference type="PANTHER" id="PTHR13832">
    <property type="entry name" value="PROTEIN PHOSPHATASE 2C"/>
    <property type="match status" value="1"/>
</dbReference>
<comment type="caution">
    <text evidence="2">The sequence shown here is derived from an EMBL/GenBank/DDBJ whole genome shotgun (WGS) entry which is preliminary data.</text>
</comment>
<evidence type="ECO:0000259" key="1">
    <source>
        <dbReference type="PROSITE" id="PS51746"/>
    </source>
</evidence>
<protein>
    <submittedName>
        <fullName evidence="2">Stp1/IreP family PP2C-type Ser/Thr phosphatase</fullName>
    </submittedName>
</protein>